<dbReference type="OrthoDB" id="5425539at2759"/>
<dbReference type="AlphaFoldDB" id="W9YDI6"/>
<feature type="signal peptide" evidence="9">
    <location>
        <begin position="1"/>
        <end position="23"/>
    </location>
</feature>
<keyword evidence="11" id="KW-1185">Reference proteome</keyword>
<keyword evidence="7" id="KW-0456">Lyase</keyword>
<gene>
    <name evidence="10" type="ORF">A1O1_04671</name>
</gene>
<dbReference type="EMBL" id="AMWN01000004">
    <property type="protein sequence ID" value="EXJ87745.1"/>
    <property type="molecule type" value="Genomic_DNA"/>
</dbReference>
<comment type="similarity">
    <text evidence="1">Belongs to the ribonuclease N1/T1 family.</text>
</comment>
<evidence type="ECO:0000256" key="8">
    <source>
        <dbReference type="ARBA" id="ARBA00034015"/>
    </source>
</evidence>
<organism evidence="10 11">
    <name type="scientific">Capronia coronata CBS 617.96</name>
    <dbReference type="NCBI Taxonomy" id="1182541"/>
    <lineage>
        <taxon>Eukaryota</taxon>
        <taxon>Fungi</taxon>
        <taxon>Dikarya</taxon>
        <taxon>Ascomycota</taxon>
        <taxon>Pezizomycotina</taxon>
        <taxon>Eurotiomycetes</taxon>
        <taxon>Chaetothyriomycetidae</taxon>
        <taxon>Chaetothyriales</taxon>
        <taxon>Herpotrichiellaceae</taxon>
        <taxon>Capronia</taxon>
    </lineage>
</organism>
<dbReference type="GeneID" id="19159550"/>
<comment type="catalytic activity">
    <reaction evidence="8">
        <text>[RNA] containing guanosine + H2O = an [RNA fragment]-3'-guanosine-3'-phosphate + a 5'-hydroxy-ribonucleotide-3'-[RNA fragment].</text>
        <dbReference type="EC" id="4.6.1.24"/>
    </reaction>
</comment>
<evidence type="ECO:0000256" key="7">
    <source>
        <dbReference type="ARBA" id="ARBA00023239"/>
    </source>
</evidence>
<dbReference type="HOGENOM" id="CLU_111658_1_0_1"/>
<dbReference type="Pfam" id="PF00545">
    <property type="entry name" value="Ribonuclease"/>
    <property type="match status" value="1"/>
</dbReference>
<dbReference type="InterPro" id="IPR000026">
    <property type="entry name" value="N1-like"/>
</dbReference>
<evidence type="ECO:0000256" key="9">
    <source>
        <dbReference type="SAM" id="SignalP"/>
    </source>
</evidence>
<dbReference type="CDD" id="cd00606">
    <property type="entry name" value="fungal_RNase"/>
    <property type="match status" value="1"/>
</dbReference>
<dbReference type="GO" id="GO:0003723">
    <property type="term" value="F:RNA binding"/>
    <property type="evidence" value="ECO:0007669"/>
    <property type="project" value="InterPro"/>
</dbReference>
<dbReference type="EC" id="4.6.1.24" evidence="2"/>
<dbReference type="GO" id="GO:0046589">
    <property type="term" value="F:ribonuclease T1 activity"/>
    <property type="evidence" value="ECO:0007669"/>
    <property type="project" value="UniProtKB-EC"/>
</dbReference>
<proteinExistence type="inferred from homology"/>
<evidence type="ECO:0000313" key="11">
    <source>
        <dbReference type="Proteomes" id="UP000019484"/>
    </source>
</evidence>
<dbReference type="InterPro" id="IPR016191">
    <property type="entry name" value="Ribonuclease/ribotoxin"/>
</dbReference>
<dbReference type="GO" id="GO:0016787">
    <property type="term" value="F:hydrolase activity"/>
    <property type="evidence" value="ECO:0007669"/>
    <property type="project" value="UniProtKB-KW"/>
</dbReference>
<evidence type="ECO:0000256" key="2">
    <source>
        <dbReference type="ARBA" id="ARBA00012549"/>
    </source>
</evidence>
<dbReference type="PANTHER" id="PTHR42104:SF1">
    <property type="entry name" value="EXTRACELLULAR GUANYL-SPECIFIC RIBONUCLEASE RNTA (AFU_ORTHOLOGUE AFUA_4G03230)"/>
    <property type="match status" value="1"/>
</dbReference>
<reference evidence="10 11" key="1">
    <citation type="submission" date="2013-03" db="EMBL/GenBank/DDBJ databases">
        <title>The Genome Sequence of Capronia coronata CBS 617.96.</title>
        <authorList>
            <consortium name="The Broad Institute Genomics Platform"/>
            <person name="Cuomo C."/>
            <person name="de Hoog S."/>
            <person name="Gorbushina A."/>
            <person name="Walker B."/>
            <person name="Young S.K."/>
            <person name="Zeng Q."/>
            <person name="Gargeya S."/>
            <person name="Fitzgerald M."/>
            <person name="Haas B."/>
            <person name="Abouelleil A."/>
            <person name="Allen A.W."/>
            <person name="Alvarado L."/>
            <person name="Arachchi H.M."/>
            <person name="Berlin A.M."/>
            <person name="Chapman S.B."/>
            <person name="Gainer-Dewar J."/>
            <person name="Goldberg J."/>
            <person name="Griggs A."/>
            <person name="Gujja S."/>
            <person name="Hansen M."/>
            <person name="Howarth C."/>
            <person name="Imamovic A."/>
            <person name="Ireland A."/>
            <person name="Larimer J."/>
            <person name="McCowan C."/>
            <person name="Murphy C."/>
            <person name="Pearson M."/>
            <person name="Poon T.W."/>
            <person name="Priest M."/>
            <person name="Roberts A."/>
            <person name="Saif S."/>
            <person name="Shea T."/>
            <person name="Sisk P."/>
            <person name="Sykes S."/>
            <person name="Wortman J."/>
            <person name="Nusbaum C."/>
            <person name="Birren B."/>
        </authorList>
    </citation>
    <scope>NUCLEOTIDE SEQUENCE [LARGE SCALE GENOMIC DNA]</scope>
    <source>
        <strain evidence="10 11">CBS 617.96</strain>
    </source>
</reference>
<name>W9YDI6_9EURO</name>
<dbReference type="RefSeq" id="XP_007723751.1">
    <property type="nucleotide sequence ID" value="XM_007725561.1"/>
</dbReference>
<sequence>MTTNMYLPQITISFFLAMTPVLSLPPGFLHKGFPAPSLYPIEFNPVLSRRKSCAETCGTVCYYQSTIDKAVAEGYSLYQSGQTEGSDEYPHKYNDYEGFDFPVAGPYYEFPILHTFKAYDGGSPGPDRVIFNTNGDLAAVITHTGASGNDFVECDG</sequence>
<evidence type="ECO:0000256" key="4">
    <source>
        <dbReference type="ARBA" id="ARBA00022759"/>
    </source>
</evidence>
<evidence type="ECO:0000256" key="6">
    <source>
        <dbReference type="ARBA" id="ARBA00023157"/>
    </source>
</evidence>
<keyword evidence="6" id="KW-1015">Disulfide bond</keyword>
<evidence type="ECO:0000256" key="1">
    <source>
        <dbReference type="ARBA" id="ARBA00009006"/>
    </source>
</evidence>
<evidence type="ECO:0000313" key="10">
    <source>
        <dbReference type="EMBL" id="EXJ87745.1"/>
    </source>
</evidence>
<feature type="chain" id="PRO_5004932665" description="ribonuclease T1" evidence="9">
    <location>
        <begin position="24"/>
        <end position="156"/>
    </location>
</feature>
<dbReference type="SUPFAM" id="SSF53933">
    <property type="entry name" value="Microbial ribonucleases"/>
    <property type="match status" value="1"/>
</dbReference>
<evidence type="ECO:0000256" key="5">
    <source>
        <dbReference type="ARBA" id="ARBA00022801"/>
    </source>
</evidence>
<protein>
    <recommendedName>
        <fullName evidence="2">ribonuclease T1</fullName>
        <ecNumber evidence="2">4.6.1.24</ecNumber>
    </recommendedName>
</protein>
<dbReference type="Proteomes" id="UP000019484">
    <property type="component" value="Unassembled WGS sequence"/>
</dbReference>
<dbReference type="PANTHER" id="PTHR42104">
    <property type="entry name" value="EXTRACELLULAR GUANYL-SPECIFIC RIBONUCLEASE RNTA (AFU_ORTHOLOGUE AFUA_4G03230)"/>
    <property type="match status" value="1"/>
</dbReference>
<keyword evidence="4" id="KW-0255">Endonuclease</keyword>
<dbReference type="eggNOG" id="ENOG502SA4T">
    <property type="taxonomic scope" value="Eukaryota"/>
</dbReference>
<keyword evidence="3" id="KW-0540">Nuclease</keyword>
<comment type="caution">
    <text evidence="10">The sequence shown here is derived from an EMBL/GenBank/DDBJ whole genome shotgun (WGS) entry which is preliminary data.</text>
</comment>
<evidence type="ECO:0000256" key="3">
    <source>
        <dbReference type="ARBA" id="ARBA00022722"/>
    </source>
</evidence>
<keyword evidence="9" id="KW-0732">Signal</keyword>
<dbReference type="Gene3D" id="3.10.450.30">
    <property type="entry name" value="Microbial ribonucleases"/>
    <property type="match status" value="1"/>
</dbReference>
<keyword evidence="5" id="KW-0378">Hydrolase</keyword>
<accession>W9YDI6</accession>